<gene>
    <name evidence="2" type="primary">CG8605_2</name>
    <name evidence="2" type="ORF">c0_g2_i1</name>
</gene>
<proteinExistence type="inferred from homology"/>
<evidence type="ECO:0000313" key="2">
    <source>
        <dbReference type="EMBL" id="JAI30432.1"/>
    </source>
</evidence>
<dbReference type="InterPro" id="IPR042042">
    <property type="entry name" value="Tip20p_domB"/>
</dbReference>
<dbReference type="AlphaFoldDB" id="A0A0K8UUT4"/>
<dbReference type="CTD" id="60561"/>
<protein>
    <submittedName>
        <fullName evidence="2">RINT1-like protein</fullName>
    </submittedName>
</protein>
<dbReference type="GO" id="GO:0070939">
    <property type="term" value="C:Dsl1/NZR complex"/>
    <property type="evidence" value="ECO:0007669"/>
    <property type="project" value="InterPro"/>
</dbReference>
<dbReference type="FunFam" id="1.20.58.670:FF:000003">
    <property type="entry name" value="RAD50-interacting protein 1"/>
    <property type="match status" value="1"/>
</dbReference>
<sequence>MSNKDSIEQRIIACLNNEIGSDFKKLHRSAVLIDNYKTSIEHLKENLINKNHANLTNIESALQSQRNCNESLEFQKEKLNKFEKQLSPKIDKSNEALYVVIKDLGNVRRLQQLSHYLKIVLDIQEISQSLSSAVNGRDEAKTVNIYLTLFEDKDCENSVIGRLSNIEAHYLKLFAMETASYWHKILSEKFVREMESILKSMRWGCKEYDSLTFSPSCESITKAKLLAEYLFLIKCPIEEDEPLEVITPSIICQPLNTVTKLLLAPYRQRFQYHFTGVRQTNRLDKPEWYFTQVLNWIKEVHIFVGKTFQQSATKAGILDYNIRLEFIRGLVQMIIEKLTADIEDISQDEHLFAHLLDETLAFEAELRGNFGYPSSFPSAICVITQPAFLLKWISLEERFCAEKMDLILQGDDSWTIIDPYLYDNDLKIPKCADQFIRLLEAIKERYGTLIQPGQQLQFLSLQLELIENFRRRLVQLFSSGEVEIISILNAINYLALVLNEWGENIHYLHLHAALVGPNSNEINSVFDQPVGELEHWTKKLIESLATKAVNEIKAKSMAYRHDCWANVPDQNCKEPFILSSSAGEMFQVMVTTLHNLERDLSLNLFNLTLRIIANHVDEFLFDSLVMNNKFTPAGAAQFNFDMIRNLFPLFGQYCRRPDLLFKKVHDSSKLLNAARGTALLLHEALISQTNLEQKMNALKDLGIVNFKYQTCVHVLERRMDLKVL</sequence>
<dbReference type="PANTHER" id="PTHR13520">
    <property type="entry name" value="RAD50-INTERACTING PROTEIN 1 RINT-1"/>
    <property type="match status" value="1"/>
</dbReference>
<name>A0A0K8UUT4_BACLA</name>
<dbReference type="OrthoDB" id="2189254at2759"/>
<reference evidence="2" key="1">
    <citation type="submission" date="2015-06" db="EMBL/GenBank/DDBJ databases">
        <authorList>
            <person name="Hoefler B.C."/>
            <person name="Straight P.D."/>
        </authorList>
    </citation>
    <scope>NUCLEOTIDE SEQUENCE</scope>
</reference>
<dbReference type="InterPro" id="IPR042044">
    <property type="entry name" value="EXOC6PINT-1/Sec15/Tip20_C_dom2"/>
</dbReference>
<dbReference type="PROSITE" id="PS51386">
    <property type="entry name" value="RINT1_TIP20"/>
    <property type="match status" value="1"/>
</dbReference>
<dbReference type="EMBL" id="GDHF01021882">
    <property type="protein sequence ID" value="JAI30432.1"/>
    <property type="molecule type" value="Transcribed_RNA"/>
</dbReference>
<organism evidence="2">
    <name type="scientific">Bactrocera latifrons</name>
    <name type="common">Malaysian fruit fly</name>
    <name type="synonym">Chaetodacus latifrons</name>
    <dbReference type="NCBI Taxonomy" id="174628"/>
    <lineage>
        <taxon>Eukaryota</taxon>
        <taxon>Metazoa</taxon>
        <taxon>Ecdysozoa</taxon>
        <taxon>Arthropoda</taxon>
        <taxon>Hexapoda</taxon>
        <taxon>Insecta</taxon>
        <taxon>Pterygota</taxon>
        <taxon>Neoptera</taxon>
        <taxon>Endopterygota</taxon>
        <taxon>Diptera</taxon>
        <taxon>Brachycera</taxon>
        <taxon>Muscomorpha</taxon>
        <taxon>Tephritoidea</taxon>
        <taxon>Tephritidae</taxon>
        <taxon>Bactrocera</taxon>
        <taxon>Bactrocera</taxon>
    </lineage>
</organism>
<accession>A0A0K8UUT4</accession>
<dbReference type="GO" id="GO:0060628">
    <property type="term" value="P:regulation of ER to Golgi vesicle-mediated transport"/>
    <property type="evidence" value="ECO:0007669"/>
    <property type="project" value="TreeGrafter"/>
</dbReference>
<dbReference type="Pfam" id="PF04437">
    <property type="entry name" value="RINT1_TIP1"/>
    <property type="match status" value="1"/>
</dbReference>
<dbReference type="InterPro" id="IPR007528">
    <property type="entry name" value="RINT1_Tip20"/>
</dbReference>
<evidence type="ECO:0000256" key="1">
    <source>
        <dbReference type="ARBA" id="ARBA00061158"/>
    </source>
</evidence>
<dbReference type="Gene3D" id="1.20.58.670">
    <property type="entry name" value="Dsl1p vesicle tethering complex, Tip20p subunit, domain D"/>
    <property type="match status" value="1"/>
</dbReference>
<comment type="similarity">
    <text evidence="1">Belongs to the RINT1 family.</text>
</comment>
<dbReference type="GO" id="GO:0006890">
    <property type="term" value="P:retrograde vesicle-mediated transport, Golgi to endoplasmic reticulum"/>
    <property type="evidence" value="ECO:0007669"/>
    <property type="project" value="InterPro"/>
</dbReference>
<dbReference type="GO" id="GO:0006888">
    <property type="term" value="P:endoplasmic reticulum to Golgi vesicle-mediated transport"/>
    <property type="evidence" value="ECO:0007669"/>
    <property type="project" value="InterPro"/>
</dbReference>
<dbReference type="GeneID" id="108969763"/>
<dbReference type="PANTHER" id="PTHR13520:SF0">
    <property type="entry name" value="RAD50-INTERACTING PROTEIN 1"/>
    <property type="match status" value="1"/>
</dbReference>
<dbReference type="Gene3D" id="1.20.58.1420">
    <property type="entry name" value="Dsl1p vesicle tethering complex, Tip20p subunit, domain B"/>
    <property type="match status" value="1"/>
</dbReference>